<dbReference type="EMBL" id="CP035033">
    <property type="protein sequence ID" value="QAB15876.1"/>
    <property type="molecule type" value="Genomic_DNA"/>
</dbReference>
<dbReference type="KEGG" id="htr:EPV75_09420"/>
<dbReference type="GO" id="GO:0008967">
    <property type="term" value="F:phosphoglycolate phosphatase activity"/>
    <property type="evidence" value="ECO:0007669"/>
    <property type="project" value="TreeGrafter"/>
</dbReference>
<proteinExistence type="predicted"/>
<dbReference type="GO" id="GO:0005829">
    <property type="term" value="C:cytosol"/>
    <property type="evidence" value="ECO:0007669"/>
    <property type="project" value="TreeGrafter"/>
</dbReference>
<dbReference type="SFLD" id="SFLDS00003">
    <property type="entry name" value="Haloacid_Dehalogenase"/>
    <property type="match status" value="1"/>
</dbReference>
<dbReference type="RefSeq" id="WP_128385215.1">
    <property type="nucleotide sequence ID" value="NZ_CP035033.1"/>
</dbReference>
<dbReference type="NCBIfam" id="TIGR01509">
    <property type="entry name" value="HAD-SF-IA-v3"/>
    <property type="match status" value="1"/>
</dbReference>
<protein>
    <submittedName>
        <fullName evidence="1">GMP/IMP nucleotidase</fullName>
    </submittedName>
</protein>
<organism evidence="1 2">
    <name type="scientific">Hydrogenovibrio thermophilus</name>
    <dbReference type="NCBI Taxonomy" id="265883"/>
    <lineage>
        <taxon>Bacteria</taxon>
        <taxon>Pseudomonadati</taxon>
        <taxon>Pseudomonadota</taxon>
        <taxon>Gammaproteobacteria</taxon>
        <taxon>Thiotrichales</taxon>
        <taxon>Piscirickettsiaceae</taxon>
        <taxon>Hydrogenovibrio</taxon>
    </lineage>
</organism>
<dbReference type="PANTHER" id="PTHR43434:SF3">
    <property type="entry name" value="GMP_IMP NUCLEOTIDASE YRFG"/>
    <property type="match status" value="1"/>
</dbReference>
<dbReference type="InterPro" id="IPR006439">
    <property type="entry name" value="HAD-SF_hydro_IA"/>
</dbReference>
<dbReference type="InterPro" id="IPR023214">
    <property type="entry name" value="HAD_sf"/>
</dbReference>
<evidence type="ECO:0000313" key="1">
    <source>
        <dbReference type="EMBL" id="QAB15876.1"/>
    </source>
</evidence>
<dbReference type="NCBIfam" id="NF011564">
    <property type="entry name" value="PRK14988.1"/>
    <property type="match status" value="1"/>
</dbReference>
<dbReference type="InterPro" id="IPR050155">
    <property type="entry name" value="HAD-like_hydrolase_sf"/>
</dbReference>
<name>A0A410H4Q3_9GAMM</name>
<keyword evidence="2" id="KW-1185">Reference proteome</keyword>
<sequence length="227" mass="26355">MRIKTTAQGPAIPWNDIETVLLDMDGTLLDLHFDWHFWMTYVPQMYAERNQITEDEAQRIIREKIHSQQGTLNWYCLDYWTEQLDLPIAALKHELKHMIQAHPEVITFLQRLQALGKHVIMVTNAHRDSLAIKLEMTEIGDYFDEMISAHDFGMPKEDGALWSAIQNKVHFDPKHTLLVDDNLHALESAQAFGIAYQLAAVHVSPKMDKIDPKAFPYFENFNQIMPD</sequence>
<dbReference type="AlphaFoldDB" id="A0A410H4Q3"/>
<dbReference type="GO" id="GO:0006281">
    <property type="term" value="P:DNA repair"/>
    <property type="evidence" value="ECO:0007669"/>
    <property type="project" value="TreeGrafter"/>
</dbReference>
<accession>A0A410H4Q3</accession>
<gene>
    <name evidence="1" type="ORF">EPV75_09420</name>
</gene>
<dbReference type="PANTHER" id="PTHR43434">
    <property type="entry name" value="PHOSPHOGLYCOLATE PHOSPHATASE"/>
    <property type="match status" value="1"/>
</dbReference>
<reference evidence="1 2" key="1">
    <citation type="journal article" date="2018" name="Environ. Microbiol.">
        <title>Genomes of ubiquitous marine and hypersaline Hydrogenovibrio, Thiomicrorhabdus and Thiomicrospira spp. encode a diversity of mechanisms to sustain chemolithoautotrophy in heterogeneous environments.</title>
        <authorList>
            <person name="Scott K.M."/>
            <person name="Williams J."/>
            <person name="Porter C.M.B."/>
            <person name="Russel S."/>
            <person name="Harmer T.L."/>
            <person name="Paul J.H."/>
            <person name="Antonen K.M."/>
            <person name="Bridges M.K."/>
            <person name="Camper G.J."/>
            <person name="Campla C.K."/>
            <person name="Casella L.G."/>
            <person name="Chase E."/>
            <person name="Conrad J.W."/>
            <person name="Cruz M.C."/>
            <person name="Dunlap D.S."/>
            <person name="Duran L."/>
            <person name="Fahsbender E.M."/>
            <person name="Goldsmith D.B."/>
            <person name="Keeley R.F."/>
            <person name="Kondoff M.R."/>
            <person name="Kussy B.I."/>
            <person name="Lane M.K."/>
            <person name="Lawler S."/>
            <person name="Leigh B.A."/>
            <person name="Lewis C."/>
            <person name="Lostal L.M."/>
            <person name="Marking D."/>
            <person name="Mancera P.A."/>
            <person name="McClenthan E.C."/>
            <person name="McIntyre E.A."/>
            <person name="Mine J.A."/>
            <person name="Modi S."/>
            <person name="Moore B.D."/>
            <person name="Morgan W.A."/>
            <person name="Nelson K.M."/>
            <person name="Nguyen K.N."/>
            <person name="Ogburn N."/>
            <person name="Parrino D.G."/>
            <person name="Pedapudi A.D."/>
            <person name="Pelham R.P."/>
            <person name="Preece A.M."/>
            <person name="Rampersad E.A."/>
            <person name="Richardson J.C."/>
            <person name="Rodgers C.M."/>
            <person name="Schaffer B.L."/>
            <person name="Sheridan N.E."/>
            <person name="Solone M.R."/>
            <person name="Staley Z.R."/>
            <person name="Tabuchi M."/>
            <person name="Waide R.J."/>
            <person name="Wanjugi P.W."/>
            <person name="Young S."/>
            <person name="Clum A."/>
            <person name="Daum C."/>
            <person name="Huntemann M."/>
            <person name="Ivanova N."/>
            <person name="Kyrpides N."/>
            <person name="Mikhailova N."/>
            <person name="Palaniappan K."/>
            <person name="Pillay M."/>
            <person name="Reddy T.B.K."/>
            <person name="Shapiro N."/>
            <person name="Stamatis D."/>
            <person name="Varghese N."/>
            <person name="Woyke T."/>
            <person name="Boden R."/>
            <person name="Freyermuth S.K."/>
            <person name="Kerfeld C.A."/>
        </authorList>
    </citation>
    <scope>NUCLEOTIDE SEQUENCE [LARGE SCALE GENOMIC DNA]</scope>
    <source>
        <strain evidence="1 2">JR-2</strain>
    </source>
</reference>
<dbReference type="SUPFAM" id="SSF56784">
    <property type="entry name" value="HAD-like"/>
    <property type="match status" value="1"/>
</dbReference>
<dbReference type="Pfam" id="PF00702">
    <property type="entry name" value="Hydrolase"/>
    <property type="match status" value="1"/>
</dbReference>
<dbReference type="SFLD" id="SFLDG01129">
    <property type="entry name" value="C1.5:_HAD__Beta-PGM__Phosphata"/>
    <property type="match status" value="1"/>
</dbReference>
<dbReference type="PRINTS" id="PR00413">
    <property type="entry name" value="HADHALOGNASE"/>
</dbReference>
<dbReference type="Proteomes" id="UP000285478">
    <property type="component" value="Chromosome"/>
</dbReference>
<dbReference type="Gene3D" id="3.40.50.1000">
    <property type="entry name" value="HAD superfamily/HAD-like"/>
    <property type="match status" value="1"/>
</dbReference>
<evidence type="ECO:0000313" key="2">
    <source>
        <dbReference type="Proteomes" id="UP000285478"/>
    </source>
</evidence>
<dbReference type="InterPro" id="IPR036412">
    <property type="entry name" value="HAD-like_sf"/>
</dbReference>